<dbReference type="InterPro" id="IPR013780">
    <property type="entry name" value="Glyco_hydro_b"/>
</dbReference>
<dbReference type="RefSeq" id="WP_002513603.1">
    <property type="nucleotide sequence ID" value="NZ_CABIZT010000001.1"/>
</dbReference>
<dbReference type="SUPFAM" id="SSF81296">
    <property type="entry name" value="E set domains"/>
    <property type="match status" value="1"/>
</dbReference>
<evidence type="ECO:0000256" key="5">
    <source>
        <dbReference type="ARBA" id="ARBA00022676"/>
    </source>
</evidence>
<dbReference type="InterPro" id="IPR004193">
    <property type="entry name" value="Glyco_hydro_13_N"/>
</dbReference>
<comment type="similarity">
    <text evidence="3 9">Belongs to the glycosyl hydrolase 13 family. GlgB subfamily.</text>
</comment>
<dbReference type="CDD" id="cd11322">
    <property type="entry name" value="AmyAc_Glg_BE"/>
    <property type="match status" value="1"/>
</dbReference>
<dbReference type="InterPro" id="IPR006048">
    <property type="entry name" value="A-amylase/branching_C"/>
</dbReference>
<dbReference type="FunFam" id="2.60.40.1180:FF:000002">
    <property type="entry name" value="1,4-alpha-glucan branching enzyme GlgB"/>
    <property type="match status" value="1"/>
</dbReference>
<dbReference type="SMART" id="SM00642">
    <property type="entry name" value="Aamy"/>
    <property type="match status" value="1"/>
</dbReference>
<evidence type="ECO:0000256" key="9">
    <source>
        <dbReference type="HAMAP-Rule" id="MF_00685"/>
    </source>
</evidence>
<evidence type="ECO:0000256" key="6">
    <source>
        <dbReference type="ARBA" id="ARBA00022679"/>
    </source>
</evidence>
<dbReference type="GO" id="GO:0043169">
    <property type="term" value="F:cation binding"/>
    <property type="evidence" value="ECO:0007669"/>
    <property type="project" value="InterPro"/>
</dbReference>
<evidence type="ECO:0000313" key="12">
    <source>
        <dbReference type="EMBL" id="PHJ27438.1"/>
    </source>
</evidence>
<evidence type="ECO:0000256" key="10">
    <source>
        <dbReference type="PIRSR" id="PIRSR000463-1"/>
    </source>
</evidence>
<evidence type="ECO:0000313" key="13">
    <source>
        <dbReference type="Proteomes" id="UP000223982"/>
    </source>
</evidence>
<accession>A0AA44U4L9</accession>
<dbReference type="HAMAP" id="MF_00685">
    <property type="entry name" value="GlgB"/>
    <property type="match status" value="1"/>
</dbReference>
<dbReference type="InterPro" id="IPR017853">
    <property type="entry name" value="GH"/>
</dbReference>
<evidence type="ECO:0000256" key="2">
    <source>
        <dbReference type="ARBA" id="ARBA00004964"/>
    </source>
</evidence>
<dbReference type="SUPFAM" id="SSF51445">
    <property type="entry name" value="(Trans)glycosidases"/>
    <property type="match status" value="1"/>
</dbReference>
<dbReference type="GO" id="GO:0003844">
    <property type="term" value="F:1,4-alpha-glucan branching enzyme activity"/>
    <property type="evidence" value="ECO:0007669"/>
    <property type="project" value="UniProtKB-UniRule"/>
</dbReference>
<dbReference type="InterPro" id="IPR006407">
    <property type="entry name" value="GlgB"/>
</dbReference>
<dbReference type="KEGG" id="cacn:RN83_05925"/>
<dbReference type="InterPro" id="IPR044143">
    <property type="entry name" value="GlgB_N_E_set_prok"/>
</dbReference>
<evidence type="ECO:0000256" key="1">
    <source>
        <dbReference type="ARBA" id="ARBA00000826"/>
    </source>
</evidence>
<keyword evidence="7 9" id="KW-0320">Glycogen biosynthesis</keyword>
<protein>
    <recommendedName>
        <fullName evidence="9">1,4-alpha-glucan branching enzyme GlgB</fullName>
        <ecNumber evidence="9">2.4.1.18</ecNumber>
    </recommendedName>
    <alternativeName>
        <fullName evidence="9">1,4-alpha-D-glucan:1,4-alpha-D-glucan 6-glucosyl-transferase</fullName>
    </alternativeName>
    <alternativeName>
        <fullName evidence="9">Alpha-(1-&gt;4)-glucan branching enzyme</fullName>
    </alternativeName>
    <alternativeName>
        <fullName evidence="9">Glycogen branching enzyme</fullName>
        <shortName evidence="9">BE</shortName>
    </alternativeName>
</protein>
<comment type="caution">
    <text evidence="12">The sequence shown here is derived from an EMBL/GenBank/DDBJ whole genome shotgun (WGS) entry which is preliminary data.</text>
</comment>
<dbReference type="InterPro" id="IPR037439">
    <property type="entry name" value="Branching_enzy"/>
</dbReference>
<dbReference type="InterPro" id="IPR013783">
    <property type="entry name" value="Ig-like_fold"/>
</dbReference>
<dbReference type="EC" id="2.4.1.18" evidence="9"/>
<dbReference type="PIRSF" id="PIRSF000463">
    <property type="entry name" value="GlgB"/>
    <property type="match status" value="1"/>
</dbReference>
<feature type="domain" description="Glycosyl hydrolase family 13 catalytic" evidence="11">
    <location>
        <begin position="157"/>
        <end position="512"/>
    </location>
</feature>
<comment type="subunit">
    <text evidence="9">Monomer.</text>
</comment>
<comment type="catalytic activity">
    <reaction evidence="1 9">
        <text>Transfers a segment of a (1-&gt;4)-alpha-D-glucan chain to a primary hydroxy group in a similar glucan chain.</text>
        <dbReference type="EC" id="2.4.1.18"/>
    </reaction>
</comment>
<dbReference type="Gene3D" id="2.60.40.1180">
    <property type="entry name" value="Golgi alpha-mannosidase II"/>
    <property type="match status" value="1"/>
</dbReference>
<dbReference type="NCBIfam" id="TIGR01515">
    <property type="entry name" value="branching_enzym"/>
    <property type="match status" value="1"/>
</dbReference>
<dbReference type="Pfam" id="PF02806">
    <property type="entry name" value="Alpha-amylase_C"/>
    <property type="match status" value="1"/>
</dbReference>
<dbReference type="PANTHER" id="PTHR43651">
    <property type="entry name" value="1,4-ALPHA-GLUCAN-BRANCHING ENZYME"/>
    <property type="match status" value="1"/>
</dbReference>
<dbReference type="NCBIfam" id="NF008967">
    <property type="entry name" value="PRK12313.1"/>
    <property type="match status" value="1"/>
</dbReference>
<evidence type="ECO:0000259" key="11">
    <source>
        <dbReference type="SMART" id="SM00642"/>
    </source>
</evidence>
<organism evidence="12 13">
    <name type="scientific">Cutibacterium acnes</name>
    <name type="common">Propionibacterium acnes</name>
    <dbReference type="NCBI Taxonomy" id="1747"/>
    <lineage>
        <taxon>Bacteria</taxon>
        <taxon>Bacillati</taxon>
        <taxon>Actinomycetota</taxon>
        <taxon>Actinomycetes</taxon>
        <taxon>Propionibacteriales</taxon>
        <taxon>Propionibacteriaceae</taxon>
        <taxon>Cutibacterium</taxon>
    </lineage>
</organism>
<dbReference type="EMBL" id="LKVB01000004">
    <property type="protein sequence ID" value="PHJ27438.1"/>
    <property type="molecule type" value="Genomic_DNA"/>
</dbReference>
<keyword evidence="8 9" id="KW-0119">Carbohydrate metabolism</keyword>
<dbReference type="PANTHER" id="PTHR43651:SF3">
    <property type="entry name" value="1,4-ALPHA-GLUCAN-BRANCHING ENZYME"/>
    <property type="match status" value="1"/>
</dbReference>
<feature type="active site" description="Nucleophile" evidence="9 10">
    <location>
        <position position="309"/>
    </location>
</feature>
<dbReference type="Gene3D" id="3.20.20.80">
    <property type="entry name" value="Glycosidases"/>
    <property type="match status" value="1"/>
</dbReference>
<evidence type="ECO:0000256" key="4">
    <source>
        <dbReference type="ARBA" id="ARBA00022600"/>
    </source>
</evidence>
<dbReference type="InterPro" id="IPR014756">
    <property type="entry name" value="Ig_E-set"/>
</dbReference>
<proteinExistence type="inferred from homology"/>
<keyword evidence="6 9" id="KW-0808">Transferase</keyword>
<sequence>MAHDEFGGLTGWDLEGFHSGGDTEVWKRLGSHVITIDDDERGPITGTRFAVWAPNAQAVEVISDFNWWTGDRMRLIPGSGVWGTFVEGVDEGTLYKFRIQDQWGTWHEKVDPMARYSEQAPQNASIVAETHYEWNDDEWIARREASRAHAEPMSVYEVHLGGWRHGLSYQELADQLVSYVTWQGYTHVEFMPLAEHPFAPSWGYQVTGYFSPTSRYGSPDDLRYLIDKLHQAGIGVIMDWVPGHFPKDDWALGRFDGTALYEHADPRQGEHKDWGTYIFNYGRNEVKSFLISSALYWISEFHVDGLRVDAVASMLYLDYSREEGQWVPNKYGGRENLEAIDFLRYVNSHLYSRHPGILMIAEESTSFPGVTKPVDDGGLGFGFKWNMGWMNDSLRYLELNPFHRQYHHGEMTFAMVYQYSENFILPISHDEVVHGKGSMITKIPGDDWQQFASLRAFYSYMWSFPGKQLVFMGQEFGQRHEFDESVSLEWFVADLWGHGGLKRLFRDLNKIYKENPALWQLDSDPRGFEWINADDAGNNLFSWLRRSDDGSTIACFTNFSPNPQTDYRIGLPMEGVWTEILNTDSLEYDGTGEFGNLGQIVATPLPAPDRFRAVAAVCVPPMGSVWLRHNPSATAALPGDPGVQ</sequence>
<evidence type="ECO:0000256" key="8">
    <source>
        <dbReference type="ARBA" id="ARBA00023277"/>
    </source>
</evidence>
<feature type="active site" description="Proton donor" evidence="9 10">
    <location>
        <position position="362"/>
    </location>
</feature>
<reference evidence="12 13" key="1">
    <citation type="submission" date="2017-02" db="EMBL/GenBank/DDBJ databases">
        <title>Prevalence of linear plasmids in Propionibacterium acnes isolates obtained from cancerous prostatic tissue.</title>
        <authorList>
            <person name="Davidsson S."/>
            <person name="Bruggemann H."/>
        </authorList>
    </citation>
    <scope>NUCLEOTIDE SEQUENCE [LARGE SCALE GENOMIC DNA]</scope>
    <source>
        <strain evidence="12 13">09-9</strain>
    </source>
</reference>
<dbReference type="NCBIfam" id="NF003811">
    <property type="entry name" value="PRK05402.1"/>
    <property type="match status" value="1"/>
</dbReference>
<dbReference type="GO" id="GO:0005978">
    <property type="term" value="P:glycogen biosynthetic process"/>
    <property type="evidence" value="ECO:0007669"/>
    <property type="project" value="UniProtKB-UniRule"/>
</dbReference>
<comment type="function">
    <text evidence="9">Catalyzes the formation of the alpha-1,6-glucosidic linkages in glycogen by scission of a 1,4-alpha-linked oligosaccharide from growing alpha-1,4-glucan chains and the subsequent attachment of the oligosaccharide to the alpha-1,6 position.</text>
</comment>
<evidence type="ECO:0000256" key="7">
    <source>
        <dbReference type="ARBA" id="ARBA00023056"/>
    </source>
</evidence>
<keyword evidence="5 9" id="KW-0328">Glycosyltransferase</keyword>
<dbReference type="SUPFAM" id="SSF51011">
    <property type="entry name" value="Glycosyl hydrolase domain"/>
    <property type="match status" value="1"/>
</dbReference>
<dbReference type="AlphaFoldDB" id="A0AA44U4L9"/>
<gene>
    <name evidence="9" type="primary">glgB</name>
    <name evidence="12" type="ORF">APS60_05690</name>
</gene>
<dbReference type="Pfam" id="PF00128">
    <property type="entry name" value="Alpha-amylase"/>
    <property type="match status" value="1"/>
</dbReference>
<dbReference type="FunFam" id="3.20.20.80:FF:000003">
    <property type="entry name" value="1,4-alpha-glucan branching enzyme GlgB"/>
    <property type="match status" value="1"/>
</dbReference>
<name>A0AA44U4L9_CUTAC</name>
<dbReference type="Pfam" id="PF02922">
    <property type="entry name" value="CBM_48"/>
    <property type="match status" value="1"/>
</dbReference>
<dbReference type="Proteomes" id="UP000223982">
    <property type="component" value="Unassembled WGS sequence"/>
</dbReference>
<keyword evidence="4 9" id="KW-0321">Glycogen metabolism</keyword>
<evidence type="ECO:0000256" key="3">
    <source>
        <dbReference type="ARBA" id="ARBA00009000"/>
    </source>
</evidence>
<dbReference type="CDD" id="cd02855">
    <property type="entry name" value="E_set_GBE_prok_N"/>
    <property type="match status" value="1"/>
</dbReference>
<dbReference type="Gene3D" id="2.60.40.10">
    <property type="entry name" value="Immunoglobulins"/>
    <property type="match status" value="1"/>
</dbReference>
<dbReference type="GO" id="GO:0005829">
    <property type="term" value="C:cytosol"/>
    <property type="evidence" value="ECO:0007669"/>
    <property type="project" value="TreeGrafter"/>
</dbReference>
<dbReference type="GO" id="GO:0004553">
    <property type="term" value="F:hydrolase activity, hydrolyzing O-glycosyl compounds"/>
    <property type="evidence" value="ECO:0007669"/>
    <property type="project" value="InterPro"/>
</dbReference>
<dbReference type="InterPro" id="IPR006047">
    <property type="entry name" value="GH13_cat_dom"/>
</dbReference>
<comment type="pathway">
    <text evidence="2 9">Glycan biosynthesis; glycogen biosynthesis.</text>
</comment>